<dbReference type="SUPFAM" id="SSF51658">
    <property type="entry name" value="Xylose isomerase-like"/>
    <property type="match status" value="1"/>
</dbReference>
<evidence type="ECO:0008006" key="3">
    <source>
        <dbReference type="Google" id="ProtNLM"/>
    </source>
</evidence>
<sequence>MASKNLRLIKTLWGIEEPISASLFLDIRNEGYHGVEVIRLAYLFDRDNLVNSLNAAGLSLVCQIHTSGGYLDNGEYIYCGSDSVEDHKQDFRTQLLEAKDLLSQVDMGGFINVHAGVDAWTLDESVDFLSFALDEIEELRKSEKDLIVTIETHRQRLFGSPFQARELISKLHSIEKIQSLKLNADLSHWYCACERVFNKEKEPDTNWWPGLLKSVADRCHYIHARFGWAQGPQMADPSAKECEVDREVQLETWKILITEQLDRDDKRDVYCCPEYGPSPYLATLPHSQEPVASLTKAVKYTKNSLEKLYSEL</sequence>
<gene>
    <name evidence="1" type="ORF">CTEN210_04564</name>
</gene>
<dbReference type="Proteomes" id="UP001054902">
    <property type="component" value="Unassembled WGS sequence"/>
</dbReference>
<proteinExistence type="predicted"/>
<comment type="caution">
    <text evidence="1">The sequence shown here is derived from an EMBL/GenBank/DDBJ whole genome shotgun (WGS) entry which is preliminary data.</text>
</comment>
<dbReference type="Gene3D" id="3.20.20.150">
    <property type="entry name" value="Divalent-metal-dependent TIM barrel enzymes"/>
    <property type="match status" value="1"/>
</dbReference>
<reference evidence="1 2" key="1">
    <citation type="journal article" date="2021" name="Sci. Rep.">
        <title>The genome of the diatom Chaetoceros tenuissimus carries an ancient integrated fragment of an extant virus.</title>
        <authorList>
            <person name="Hongo Y."/>
            <person name="Kimura K."/>
            <person name="Takaki Y."/>
            <person name="Yoshida Y."/>
            <person name="Baba S."/>
            <person name="Kobayashi G."/>
            <person name="Nagasaki K."/>
            <person name="Hano T."/>
            <person name="Tomaru Y."/>
        </authorList>
    </citation>
    <scope>NUCLEOTIDE SEQUENCE [LARGE SCALE GENOMIC DNA]</scope>
    <source>
        <strain evidence="1 2">NIES-3715</strain>
    </source>
</reference>
<dbReference type="EMBL" id="BLLK01000027">
    <property type="protein sequence ID" value="GFH48088.1"/>
    <property type="molecule type" value="Genomic_DNA"/>
</dbReference>
<dbReference type="AlphaFoldDB" id="A0AAD3CM17"/>
<protein>
    <recommendedName>
        <fullName evidence="3">Xylose isomerase-like TIM barrel domain-containing protein</fullName>
    </recommendedName>
</protein>
<evidence type="ECO:0000313" key="2">
    <source>
        <dbReference type="Proteomes" id="UP001054902"/>
    </source>
</evidence>
<dbReference type="InterPro" id="IPR036237">
    <property type="entry name" value="Xyl_isomerase-like_sf"/>
</dbReference>
<name>A0AAD3CM17_9STRA</name>
<organism evidence="1 2">
    <name type="scientific">Chaetoceros tenuissimus</name>
    <dbReference type="NCBI Taxonomy" id="426638"/>
    <lineage>
        <taxon>Eukaryota</taxon>
        <taxon>Sar</taxon>
        <taxon>Stramenopiles</taxon>
        <taxon>Ochrophyta</taxon>
        <taxon>Bacillariophyta</taxon>
        <taxon>Coscinodiscophyceae</taxon>
        <taxon>Chaetocerotophycidae</taxon>
        <taxon>Chaetocerotales</taxon>
        <taxon>Chaetocerotaceae</taxon>
        <taxon>Chaetoceros</taxon>
    </lineage>
</organism>
<accession>A0AAD3CM17</accession>
<keyword evidence="2" id="KW-1185">Reference proteome</keyword>
<evidence type="ECO:0000313" key="1">
    <source>
        <dbReference type="EMBL" id="GFH48088.1"/>
    </source>
</evidence>